<dbReference type="OrthoDB" id="1149444at2"/>
<reference evidence="1 2" key="1">
    <citation type="submission" date="2019-03" db="EMBL/GenBank/DDBJ databases">
        <title>Genomic Encyclopedia of Type Strains, Phase IV (KMG-IV): sequencing the most valuable type-strain genomes for metagenomic binning, comparative biology and taxonomic classification.</title>
        <authorList>
            <person name="Goeker M."/>
        </authorList>
    </citation>
    <scope>NUCLEOTIDE SEQUENCE [LARGE SCALE GENOMIC DNA]</scope>
    <source>
        <strain evidence="1 2">DSM 22362</strain>
    </source>
</reference>
<proteinExistence type="predicted"/>
<accession>A0A4R3VVM4</accession>
<sequence length="64" mass="8043">MYPYHNKIKQRISNGEMIKFEYVEKYKQIQPALLLYFKTEPYVRPIREHRFEEYEKLFKEIGLK</sequence>
<comment type="caution">
    <text evidence="1">The sequence shown here is derived from an EMBL/GenBank/DDBJ whole genome shotgun (WGS) entry which is preliminary data.</text>
</comment>
<dbReference type="RefSeq" id="WP_132777818.1">
    <property type="nucleotide sequence ID" value="NZ_SMBZ01000022.1"/>
</dbReference>
<gene>
    <name evidence="1" type="ORF">EDC17_102240</name>
</gene>
<dbReference type="AlphaFoldDB" id="A0A4R3VVM4"/>
<keyword evidence="2" id="KW-1185">Reference proteome</keyword>
<evidence type="ECO:0000313" key="1">
    <source>
        <dbReference type="EMBL" id="TCV12871.1"/>
    </source>
</evidence>
<protein>
    <submittedName>
        <fullName evidence="1">Uncharacterized protein</fullName>
    </submittedName>
</protein>
<evidence type="ECO:0000313" key="2">
    <source>
        <dbReference type="Proteomes" id="UP000295197"/>
    </source>
</evidence>
<dbReference type="EMBL" id="SMBZ01000022">
    <property type="protein sequence ID" value="TCV12871.1"/>
    <property type="molecule type" value="Genomic_DNA"/>
</dbReference>
<dbReference type="Proteomes" id="UP000295197">
    <property type="component" value="Unassembled WGS sequence"/>
</dbReference>
<organism evidence="1 2">
    <name type="scientific">Sphingobacterium alimentarium</name>
    <dbReference type="NCBI Taxonomy" id="797292"/>
    <lineage>
        <taxon>Bacteria</taxon>
        <taxon>Pseudomonadati</taxon>
        <taxon>Bacteroidota</taxon>
        <taxon>Sphingobacteriia</taxon>
        <taxon>Sphingobacteriales</taxon>
        <taxon>Sphingobacteriaceae</taxon>
        <taxon>Sphingobacterium</taxon>
    </lineage>
</organism>
<name>A0A4R3VVM4_9SPHI</name>